<name>A0ABQ8TCB2_PERAM</name>
<dbReference type="Proteomes" id="UP001148838">
    <property type="component" value="Unassembled WGS sequence"/>
</dbReference>
<gene>
    <name evidence="2" type="ORF">ANN_05199</name>
</gene>
<feature type="region of interest" description="Disordered" evidence="1">
    <location>
        <begin position="82"/>
        <end position="102"/>
    </location>
</feature>
<dbReference type="EMBL" id="JAJSOF020000013">
    <property type="protein sequence ID" value="KAJ4443527.1"/>
    <property type="molecule type" value="Genomic_DNA"/>
</dbReference>
<comment type="caution">
    <text evidence="2">The sequence shown here is derived from an EMBL/GenBank/DDBJ whole genome shotgun (WGS) entry which is preliminary data.</text>
</comment>
<accession>A0ABQ8TCB2</accession>
<keyword evidence="3" id="KW-1185">Reference proteome</keyword>
<feature type="region of interest" description="Disordered" evidence="1">
    <location>
        <begin position="174"/>
        <end position="202"/>
    </location>
</feature>
<evidence type="ECO:0000256" key="1">
    <source>
        <dbReference type="SAM" id="MobiDB-lite"/>
    </source>
</evidence>
<reference evidence="2 3" key="1">
    <citation type="journal article" date="2022" name="Allergy">
        <title>Genome assembly and annotation of Periplaneta americana reveal a comprehensive cockroach allergen profile.</title>
        <authorList>
            <person name="Wang L."/>
            <person name="Xiong Q."/>
            <person name="Saelim N."/>
            <person name="Wang L."/>
            <person name="Nong W."/>
            <person name="Wan A.T."/>
            <person name="Shi M."/>
            <person name="Liu X."/>
            <person name="Cao Q."/>
            <person name="Hui J.H.L."/>
            <person name="Sookrung N."/>
            <person name="Leung T.F."/>
            <person name="Tungtrongchitr A."/>
            <person name="Tsui S.K.W."/>
        </authorList>
    </citation>
    <scope>NUCLEOTIDE SEQUENCE [LARGE SCALE GENOMIC DNA]</scope>
    <source>
        <strain evidence="2">PWHHKU_190912</strain>
    </source>
</reference>
<organism evidence="2 3">
    <name type="scientific">Periplaneta americana</name>
    <name type="common">American cockroach</name>
    <name type="synonym">Blatta americana</name>
    <dbReference type="NCBI Taxonomy" id="6978"/>
    <lineage>
        <taxon>Eukaryota</taxon>
        <taxon>Metazoa</taxon>
        <taxon>Ecdysozoa</taxon>
        <taxon>Arthropoda</taxon>
        <taxon>Hexapoda</taxon>
        <taxon>Insecta</taxon>
        <taxon>Pterygota</taxon>
        <taxon>Neoptera</taxon>
        <taxon>Polyneoptera</taxon>
        <taxon>Dictyoptera</taxon>
        <taxon>Blattodea</taxon>
        <taxon>Blattoidea</taxon>
        <taxon>Blattidae</taxon>
        <taxon>Blattinae</taxon>
        <taxon>Periplaneta</taxon>
    </lineage>
</organism>
<evidence type="ECO:0000313" key="2">
    <source>
        <dbReference type="EMBL" id="KAJ4443527.1"/>
    </source>
</evidence>
<protein>
    <submittedName>
        <fullName evidence="2">Uncharacterized protein</fullName>
    </submittedName>
</protein>
<proteinExistence type="predicted"/>
<sequence>MAGLCESGNEPPGSLKASNACDIVSESSFGTTSLGGRSSHIGEEIYGNNKKVVGDEKEVEGMLTPQVMDGCPELACNSPRSRKTSCTYKPQSRRSPAEVSVPKVENLARRETTDEQFRLEPYQAVTSGFQTEVPNDFAVKGFCQSSLYRRPPEAADSLDRPPWIVVKRHWMNSATSTRGGPARGRSFASDRQGGLGGSCRSRNGRLCGFLSAVETGR</sequence>
<evidence type="ECO:0000313" key="3">
    <source>
        <dbReference type="Proteomes" id="UP001148838"/>
    </source>
</evidence>
<feature type="compositionally biased region" description="Polar residues" evidence="1">
    <location>
        <begin position="84"/>
        <end position="94"/>
    </location>
</feature>